<dbReference type="RefSeq" id="WP_015934713.1">
    <property type="nucleotide sequence ID" value="NC_011891.1"/>
</dbReference>
<organism evidence="2 3">
    <name type="scientific">Anaeromyxobacter dehalogenans (strain ATCC BAA-258 / DSM 21875 / 2CP-1)</name>
    <dbReference type="NCBI Taxonomy" id="455488"/>
    <lineage>
        <taxon>Bacteria</taxon>
        <taxon>Pseudomonadati</taxon>
        <taxon>Myxococcota</taxon>
        <taxon>Myxococcia</taxon>
        <taxon>Myxococcales</taxon>
        <taxon>Cystobacterineae</taxon>
        <taxon>Anaeromyxobacteraceae</taxon>
        <taxon>Anaeromyxobacter</taxon>
    </lineage>
</organism>
<evidence type="ECO:0008006" key="4">
    <source>
        <dbReference type="Google" id="ProtNLM"/>
    </source>
</evidence>
<name>B8J640_ANAD2</name>
<dbReference type="Proteomes" id="UP000007089">
    <property type="component" value="Chromosome"/>
</dbReference>
<dbReference type="PANTHER" id="PTHR48174">
    <property type="entry name" value="DUF946 FAMILY PROTEIN"/>
    <property type="match status" value="1"/>
</dbReference>
<protein>
    <recommendedName>
        <fullName evidence="4">DUF946 domain-containing protein</fullName>
    </recommendedName>
</protein>
<dbReference type="EMBL" id="CP001359">
    <property type="protein sequence ID" value="ACL66935.1"/>
    <property type="molecule type" value="Genomic_DNA"/>
</dbReference>
<feature type="signal peptide" evidence="1">
    <location>
        <begin position="1"/>
        <end position="27"/>
    </location>
</feature>
<dbReference type="HOGENOM" id="CLU_905019_0_0_7"/>
<feature type="chain" id="PRO_5002872539" description="DUF946 domain-containing protein" evidence="1">
    <location>
        <begin position="28"/>
        <end position="307"/>
    </location>
</feature>
<dbReference type="AlphaFoldDB" id="B8J640"/>
<proteinExistence type="predicted"/>
<evidence type="ECO:0000313" key="3">
    <source>
        <dbReference type="Proteomes" id="UP000007089"/>
    </source>
</evidence>
<evidence type="ECO:0000313" key="2">
    <source>
        <dbReference type="EMBL" id="ACL66935.1"/>
    </source>
</evidence>
<dbReference type="PANTHER" id="PTHR48174:SF5">
    <property type="entry name" value="VACUOLAR PROTEIN SORTING-ASSOCIATED PROTEIN 62"/>
    <property type="match status" value="1"/>
</dbReference>
<evidence type="ECO:0000256" key="1">
    <source>
        <dbReference type="SAM" id="SignalP"/>
    </source>
</evidence>
<sequence length="307" mass="32143">MPSHPTRRLPAALLLAMLAVLPAAARAVDLDRDGLDDALEDALLARFAPVVVLAPDEPVRPASAPWVLARAALETAPGPPPRVLQASALGALAALVIPGTEEPGARLRLAAGAQAGSSDASDWTAYGHAFRAPDGGVLLQYWFLYPFNAAFWAFDHDGDWEHVTVRLDPAGRPLGAWLARHADAQPGPWFAWGALRREGDHPVVLSAHGTHASYASPDDAPPWERLCPEAEPARATTAGCAVWRPAAPGFGGVVNVGERAAPRVAFLAWPGRWGATGAFGRDSHGAPPPGPAFQRGWCSEGAPGACP</sequence>
<gene>
    <name evidence="2" type="ordered locus">A2cp1_3605</name>
</gene>
<accession>B8J640</accession>
<dbReference type="KEGG" id="acp:A2cp1_3605"/>
<keyword evidence="3" id="KW-1185">Reference proteome</keyword>
<keyword evidence="1" id="KW-0732">Signal</keyword>
<reference evidence="2" key="1">
    <citation type="submission" date="2009-01" db="EMBL/GenBank/DDBJ databases">
        <title>Complete sequence of Anaeromyxobacter dehalogenans 2CP-1.</title>
        <authorList>
            <consortium name="US DOE Joint Genome Institute"/>
            <person name="Lucas S."/>
            <person name="Copeland A."/>
            <person name="Lapidus A."/>
            <person name="Glavina del Rio T."/>
            <person name="Dalin E."/>
            <person name="Tice H."/>
            <person name="Bruce D."/>
            <person name="Goodwin L."/>
            <person name="Pitluck S."/>
            <person name="Saunders E."/>
            <person name="Brettin T."/>
            <person name="Detter J.C."/>
            <person name="Han C."/>
            <person name="Larimer F."/>
            <person name="Land M."/>
            <person name="Hauser L."/>
            <person name="Kyrpides N."/>
            <person name="Ovchinnikova G."/>
            <person name="Beliaev A.S."/>
            <person name="Richardson P."/>
        </authorList>
    </citation>
    <scope>NUCLEOTIDE SEQUENCE</scope>
    <source>
        <strain evidence="2">2CP-1</strain>
    </source>
</reference>